<keyword evidence="1" id="KW-0472">Membrane</keyword>
<dbReference type="SUPFAM" id="SSF56317">
    <property type="entry name" value="Carbon-nitrogen hydrolase"/>
    <property type="match status" value="1"/>
</dbReference>
<accession>A0A067N0T7</accession>
<reference evidence="4" key="1">
    <citation type="journal article" date="2014" name="Proc. Natl. Acad. Sci. U.S.A.">
        <title>Extensive sampling of basidiomycete genomes demonstrates inadequacy of the white-rot/brown-rot paradigm for wood decay fungi.</title>
        <authorList>
            <person name="Riley R."/>
            <person name="Salamov A.A."/>
            <person name="Brown D.W."/>
            <person name="Nagy L.G."/>
            <person name="Floudas D."/>
            <person name="Held B.W."/>
            <person name="Levasseur A."/>
            <person name="Lombard V."/>
            <person name="Morin E."/>
            <person name="Otillar R."/>
            <person name="Lindquist E.A."/>
            <person name="Sun H."/>
            <person name="LaButti K.M."/>
            <person name="Schmutz J."/>
            <person name="Jabbour D."/>
            <person name="Luo H."/>
            <person name="Baker S.E."/>
            <person name="Pisabarro A.G."/>
            <person name="Walton J.D."/>
            <person name="Blanchette R.A."/>
            <person name="Henrissat B."/>
            <person name="Martin F."/>
            <person name="Cullen D."/>
            <person name="Hibbett D.S."/>
            <person name="Grigoriev I.V."/>
        </authorList>
    </citation>
    <scope>NUCLEOTIDE SEQUENCE [LARGE SCALE GENOMIC DNA]</scope>
    <source>
        <strain evidence="4">FD-172 SS1</strain>
    </source>
</reference>
<dbReference type="Gene3D" id="3.60.110.10">
    <property type="entry name" value="Carbon-nitrogen hydrolase"/>
    <property type="match status" value="1"/>
</dbReference>
<evidence type="ECO:0000313" key="3">
    <source>
        <dbReference type="EMBL" id="KDQ17762.1"/>
    </source>
</evidence>
<dbReference type="InterPro" id="IPR003010">
    <property type="entry name" value="C-N_Hydrolase"/>
</dbReference>
<dbReference type="InterPro" id="IPR036526">
    <property type="entry name" value="C-N_Hydrolase_sf"/>
</dbReference>
<feature type="transmembrane region" description="Helical" evidence="1">
    <location>
        <begin position="97"/>
        <end position="119"/>
    </location>
</feature>
<keyword evidence="1" id="KW-0812">Transmembrane</keyword>
<dbReference type="EMBL" id="KL198023">
    <property type="protein sequence ID" value="KDQ17762.1"/>
    <property type="molecule type" value="Genomic_DNA"/>
</dbReference>
<dbReference type="OrthoDB" id="2626014at2759"/>
<sequence>MMAIDDESILSTHPSFVLNAATAILAFLALSPSPSFIPLVLLLGTLIFHTRVIARGRDPRRHHHYQISQHFIRLGCLSVGTAASHVSPSTSALSSPVLSIVLLLGVSLVSAIAALIPVYGHAWYYQRLNPWAKVTLFPALWSATWVAASKGSPLGRMGTWSPLSGVESYEWIRAYLGAPGLDWIVAGWAVIGAQLAEFALLEEPGVVLNGPPEGTLVEADAVDYVRPPSPPPPQPREPLKKALFYLTVVLLAATLPSFTSDLPSAPRADNTTPLAVACILPPPATKESEFDRYLSETKRNGGRAKILLWPEGAVRFDNESERTQALAQVAVVTKQYGVWIGATFDEVIPVSGHGGRPGLRRTGLALVGPDGQLDIEYYKRHLVPLVESFSNVASTVSPPVYNLPLPPPSHIKAPQWAEGPNFTRPIPLTPLICLDASHEIPSLSEPPALILAPAHTWHPAVGQAMFQLARARANELNAKIIWCDGGHGAVGGLAGDGERDMQVGEGTWVKTIGIPWPFKHSRTMYAIIGDVGAIVILWLIVTGGGSGVEHVMVTGVDWSWVMRALEGGWQWTTDSASNSRLAQMLRRWRERNDLQAVWDDPE</sequence>
<dbReference type="AlphaFoldDB" id="A0A067N0T7"/>
<feature type="transmembrane region" description="Helical" evidence="1">
    <location>
        <begin position="36"/>
        <end position="54"/>
    </location>
</feature>
<dbReference type="InParanoid" id="A0A067N0T7"/>
<gene>
    <name evidence="3" type="ORF">BOTBODRAFT_155856</name>
</gene>
<evidence type="ECO:0000313" key="4">
    <source>
        <dbReference type="Proteomes" id="UP000027195"/>
    </source>
</evidence>
<keyword evidence="4" id="KW-1185">Reference proteome</keyword>
<feature type="domain" description="CN hydrolase" evidence="2">
    <location>
        <begin position="272"/>
        <end position="558"/>
    </location>
</feature>
<dbReference type="STRING" id="930990.A0A067N0T7"/>
<keyword evidence="1" id="KW-1133">Transmembrane helix</keyword>
<protein>
    <recommendedName>
        <fullName evidence="2">CN hydrolase domain-containing protein</fullName>
    </recommendedName>
</protein>
<organism evidence="3 4">
    <name type="scientific">Botryobasidium botryosum (strain FD-172 SS1)</name>
    <dbReference type="NCBI Taxonomy" id="930990"/>
    <lineage>
        <taxon>Eukaryota</taxon>
        <taxon>Fungi</taxon>
        <taxon>Dikarya</taxon>
        <taxon>Basidiomycota</taxon>
        <taxon>Agaricomycotina</taxon>
        <taxon>Agaricomycetes</taxon>
        <taxon>Cantharellales</taxon>
        <taxon>Botryobasidiaceae</taxon>
        <taxon>Botryobasidium</taxon>
    </lineage>
</organism>
<dbReference type="PROSITE" id="PS50263">
    <property type="entry name" value="CN_HYDROLASE"/>
    <property type="match status" value="1"/>
</dbReference>
<proteinExistence type="predicted"/>
<evidence type="ECO:0000256" key="1">
    <source>
        <dbReference type="SAM" id="Phobius"/>
    </source>
</evidence>
<dbReference type="Proteomes" id="UP000027195">
    <property type="component" value="Unassembled WGS sequence"/>
</dbReference>
<dbReference type="HOGENOM" id="CLU_032069_0_0_1"/>
<name>A0A067N0T7_BOTB1</name>
<evidence type="ECO:0000259" key="2">
    <source>
        <dbReference type="PROSITE" id="PS50263"/>
    </source>
</evidence>